<gene>
    <name evidence="2" type="ORF">BJ991_001159</name>
</gene>
<dbReference type="Proteomes" id="UP000576969">
    <property type="component" value="Unassembled WGS sequence"/>
</dbReference>
<sequence>MKSPIKPMSTHVTEHPVTEPRPAAPGLGTDAGAHPLPRTRPVRVWELRNGPAPAARHE</sequence>
<evidence type="ECO:0000313" key="2">
    <source>
        <dbReference type="EMBL" id="NYE19131.1"/>
    </source>
</evidence>
<protein>
    <submittedName>
        <fullName evidence="2">Uncharacterized protein</fullName>
    </submittedName>
</protein>
<evidence type="ECO:0000313" key="3">
    <source>
        <dbReference type="Proteomes" id="UP000576969"/>
    </source>
</evidence>
<reference evidence="2 3" key="1">
    <citation type="submission" date="2020-07" db="EMBL/GenBank/DDBJ databases">
        <title>Sequencing the genomes of 1000 actinobacteria strains.</title>
        <authorList>
            <person name="Klenk H.-P."/>
        </authorList>
    </citation>
    <scope>NUCLEOTIDE SEQUENCE [LARGE SCALE GENOMIC DNA]</scope>
    <source>
        <strain evidence="2 3">DSM 24662</strain>
    </source>
</reference>
<evidence type="ECO:0000256" key="1">
    <source>
        <dbReference type="SAM" id="MobiDB-lite"/>
    </source>
</evidence>
<dbReference type="AlphaFoldDB" id="A0A7Y9KIZ5"/>
<dbReference type="RefSeq" id="WP_179488263.1">
    <property type="nucleotide sequence ID" value="NZ_JACCBV010000001.1"/>
</dbReference>
<comment type="caution">
    <text evidence="2">The sequence shown here is derived from an EMBL/GenBank/DDBJ whole genome shotgun (WGS) entry which is preliminary data.</text>
</comment>
<feature type="region of interest" description="Disordered" evidence="1">
    <location>
        <begin position="1"/>
        <end position="41"/>
    </location>
</feature>
<dbReference type="EMBL" id="JACCBV010000001">
    <property type="protein sequence ID" value="NYE19131.1"/>
    <property type="molecule type" value="Genomic_DNA"/>
</dbReference>
<accession>A0A7Y9KIZ5</accession>
<name>A0A7Y9KIZ5_9MICO</name>
<keyword evidence="3" id="KW-1185">Reference proteome</keyword>
<organism evidence="2 3">
    <name type="scientific">Microbacterium immunditiarum</name>
    <dbReference type="NCBI Taxonomy" id="337480"/>
    <lineage>
        <taxon>Bacteria</taxon>
        <taxon>Bacillati</taxon>
        <taxon>Actinomycetota</taxon>
        <taxon>Actinomycetes</taxon>
        <taxon>Micrococcales</taxon>
        <taxon>Microbacteriaceae</taxon>
        <taxon>Microbacterium</taxon>
    </lineage>
</organism>
<proteinExistence type="predicted"/>